<evidence type="ECO:0000313" key="3">
    <source>
        <dbReference type="EMBL" id="KGO99804.1"/>
    </source>
</evidence>
<dbReference type="AlphaFoldDB" id="A0A0A0MB63"/>
<evidence type="ECO:0000256" key="1">
    <source>
        <dbReference type="SAM" id="Coils"/>
    </source>
</evidence>
<name>A0A0A0MB63_9GAMM</name>
<gene>
    <name evidence="3" type="ORF">N791_13795</name>
</gene>
<dbReference type="EMBL" id="AVBH01000003">
    <property type="protein sequence ID" value="KGO99804.1"/>
    <property type="molecule type" value="Genomic_DNA"/>
</dbReference>
<dbReference type="Gene3D" id="3.90.550.10">
    <property type="entry name" value="Spore Coat Polysaccharide Biosynthesis Protein SpsA, Chain A"/>
    <property type="match status" value="1"/>
</dbReference>
<keyword evidence="1" id="KW-0175">Coiled coil</keyword>
<organism evidence="3 4">
    <name type="scientific">Lysobacter defluvii IMMIB APB-9 = DSM 18482</name>
    <dbReference type="NCBI Taxonomy" id="1385515"/>
    <lineage>
        <taxon>Bacteria</taxon>
        <taxon>Pseudomonadati</taxon>
        <taxon>Pseudomonadota</taxon>
        <taxon>Gammaproteobacteria</taxon>
        <taxon>Lysobacterales</taxon>
        <taxon>Lysobacteraceae</taxon>
        <taxon>Novilysobacter</taxon>
    </lineage>
</organism>
<protein>
    <recommendedName>
        <fullName evidence="2">Glycosyltransferase 2-like domain-containing protein</fullName>
    </recommendedName>
</protein>
<dbReference type="SUPFAM" id="SSF53448">
    <property type="entry name" value="Nucleotide-diphospho-sugar transferases"/>
    <property type="match status" value="1"/>
</dbReference>
<dbReference type="InterPro" id="IPR029044">
    <property type="entry name" value="Nucleotide-diphossugar_trans"/>
</dbReference>
<proteinExistence type="predicted"/>
<dbReference type="STRING" id="1385515.GCA_000423325_01269"/>
<keyword evidence="4" id="KW-1185">Reference proteome</keyword>
<comment type="caution">
    <text evidence="3">The sequence shown here is derived from an EMBL/GenBank/DDBJ whole genome shotgun (WGS) entry which is preliminary data.</text>
</comment>
<evidence type="ECO:0000259" key="2">
    <source>
        <dbReference type="Pfam" id="PF00535"/>
    </source>
</evidence>
<dbReference type="CDD" id="cd00761">
    <property type="entry name" value="Glyco_tranf_GTA_type"/>
    <property type="match status" value="1"/>
</dbReference>
<feature type="coiled-coil region" evidence="1">
    <location>
        <begin position="20"/>
        <end position="47"/>
    </location>
</feature>
<dbReference type="eggNOG" id="COG1215">
    <property type="taxonomic scope" value="Bacteria"/>
</dbReference>
<sequence>MTERGRSEVEALASDADGSTEAISIEVRRLRQALEQSEAERRELLSSTSWRVTAPLRAIRRLVSGEPRQPAAETGVQIEIPAQLRRTSAVDAAFSNDTYSLIDATSATDALRTAPRKSGTSYRVAFLGSCELENDLGHDAEVERVAELGWRSQLQAECFDFLLVEPVWVASGGDWRYACLRDGKRSGELRLLLKHCRTIGLPTVLWFREDLSNYEDFAWLVELVDRAYGVSEELAERIARDFPRPSAGTLPPAVQPAIENPLRTYALEEAAPWFADRVLFDGWWELARQRPTRDAIAALKGRGLLVCESAWDFGGVRLGDIPDFASSVVGCVDRQGKAVVNKLVAAEVFARGSFRLPWQREQAMMRAIACGSLVGSLAGSPSEMSGLPVAWHGNEAGMLPWLDEIKSNPLSAMKLCHRARRDLLSSHTVAHRLNQIAGDLALRERTGSRSASVAMILVTMRPQMLGHCLQRYRSDNYADKELVVVLHGDYDLAAARKMARPDEQIRFMKVGGERSLGACLNRAIDATDADYWAKVDDDDIYGPNYLTDLMLGRQFVDYSVAGKPPMFAYREKDDSLYFDPVWGAKANLWHGPEEASAALVAGGTLVGKRQLLDDVRFCERRRGGSDSDFIRRCYESGYGLAALDGFNFVRYRSASEGFHTWAMDESDLLNRAQRLGGKSDIESAAFI</sequence>
<dbReference type="eggNOG" id="COG4641">
    <property type="taxonomic scope" value="Bacteria"/>
</dbReference>
<feature type="domain" description="Glycosyltransferase 2-like" evidence="2">
    <location>
        <begin position="460"/>
        <end position="550"/>
    </location>
</feature>
<reference evidence="3 4" key="1">
    <citation type="submission" date="2013-08" db="EMBL/GenBank/DDBJ databases">
        <title>Genomic analysis of Lysobacter defluvii.</title>
        <authorList>
            <person name="Wang Q."/>
            <person name="Wang G."/>
        </authorList>
    </citation>
    <scope>NUCLEOTIDE SEQUENCE [LARGE SCALE GENOMIC DNA]</scope>
    <source>
        <strain evidence="3 4">IMMIB APB-9</strain>
    </source>
</reference>
<evidence type="ECO:0000313" key="4">
    <source>
        <dbReference type="Proteomes" id="UP000030003"/>
    </source>
</evidence>
<dbReference type="Pfam" id="PF00535">
    <property type="entry name" value="Glycos_transf_2"/>
    <property type="match status" value="1"/>
</dbReference>
<dbReference type="Proteomes" id="UP000030003">
    <property type="component" value="Unassembled WGS sequence"/>
</dbReference>
<dbReference type="InterPro" id="IPR001173">
    <property type="entry name" value="Glyco_trans_2-like"/>
</dbReference>
<dbReference type="OrthoDB" id="9179784at2"/>
<accession>A0A0A0MB63</accession>